<keyword evidence="13" id="KW-1185">Reference proteome</keyword>
<evidence type="ECO:0000256" key="8">
    <source>
        <dbReference type="ARBA" id="ARBA00023136"/>
    </source>
</evidence>
<evidence type="ECO:0000256" key="5">
    <source>
        <dbReference type="ARBA" id="ARBA00022618"/>
    </source>
</evidence>
<evidence type="ECO:0000256" key="10">
    <source>
        <dbReference type="RuleBase" id="RU003879"/>
    </source>
</evidence>
<keyword evidence="6 10" id="KW-0812">Transmembrane</keyword>
<comment type="similarity">
    <text evidence="2 10">Belongs to the ExbD/TolR family.</text>
</comment>
<evidence type="ECO:0000313" key="13">
    <source>
        <dbReference type="Proteomes" id="UP000584642"/>
    </source>
</evidence>
<name>A0ABX2T8K0_9PROT</name>
<evidence type="ECO:0000256" key="9">
    <source>
        <dbReference type="ARBA" id="ARBA00023306"/>
    </source>
</evidence>
<proteinExistence type="inferred from homology"/>
<keyword evidence="10" id="KW-0813">Transport</keyword>
<keyword evidence="10" id="KW-0653">Protein transport</keyword>
<evidence type="ECO:0000256" key="11">
    <source>
        <dbReference type="SAM" id="Phobius"/>
    </source>
</evidence>
<dbReference type="InterPro" id="IPR014168">
    <property type="entry name" value="Tol-Pal_TolR"/>
</dbReference>
<evidence type="ECO:0000256" key="6">
    <source>
        <dbReference type="ARBA" id="ARBA00022692"/>
    </source>
</evidence>
<evidence type="ECO:0000256" key="4">
    <source>
        <dbReference type="ARBA" id="ARBA00022519"/>
    </source>
</evidence>
<reference evidence="12 13" key="1">
    <citation type="submission" date="2020-05" db="EMBL/GenBank/DDBJ databases">
        <title>Azospirillum oleiclasticum sp. nov, a nitrogen-fixing and heavy crude oil-emulsifying bacterium isolated from the crude oil of Yumen Oilfield.</title>
        <authorList>
            <person name="Wu D."/>
            <person name="Cai M."/>
            <person name="Zhang X."/>
        </authorList>
    </citation>
    <scope>NUCLEOTIDE SEQUENCE [LARGE SCALE GENOMIC DNA]</scope>
    <source>
        <strain evidence="12 13">ROY-1-1-2</strain>
    </source>
</reference>
<dbReference type="PANTHER" id="PTHR30558:SF7">
    <property type="entry name" value="TOL-PAL SYSTEM PROTEIN TOLR"/>
    <property type="match status" value="1"/>
</dbReference>
<dbReference type="RefSeq" id="WP_180281261.1">
    <property type="nucleotide sequence ID" value="NZ_JABFDB010000002.1"/>
</dbReference>
<feature type="transmembrane region" description="Helical" evidence="11">
    <location>
        <begin position="28"/>
        <end position="52"/>
    </location>
</feature>
<dbReference type="Proteomes" id="UP000584642">
    <property type="component" value="Unassembled WGS sequence"/>
</dbReference>
<keyword evidence="7 11" id="KW-1133">Transmembrane helix</keyword>
<dbReference type="EMBL" id="JABFDB010000002">
    <property type="protein sequence ID" value="NYZ19523.1"/>
    <property type="molecule type" value="Genomic_DNA"/>
</dbReference>
<comment type="subcellular location">
    <subcellularLocation>
        <location evidence="1">Cell membrane</location>
        <topology evidence="1">Single-pass membrane protein</topology>
    </subcellularLocation>
    <subcellularLocation>
        <location evidence="10">Cell membrane</location>
        <topology evidence="10">Single-pass type II membrane protein</topology>
    </subcellularLocation>
</comment>
<gene>
    <name evidence="12" type="primary">tolR</name>
    <name evidence="12" type="ORF">HND93_07355</name>
</gene>
<evidence type="ECO:0000256" key="2">
    <source>
        <dbReference type="ARBA" id="ARBA00005811"/>
    </source>
</evidence>
<accession>A0ABX2T8K0</accession>
<dbReference type="PANTHER" id="PTHR30558">
    <property type="entry name" value="EXBD MEMBRANE COMPONENT OF PMF-DRIVEN MACROMOLECULE IMPORT SYSTEM"/>
    <property type="match status" value="1"/>
</dbReference>
<organism evidence="12 13">
    <name type="scientific">Azospirillum oleiclasticum</name>
    <dbReference type="NCBI Taxonomy" id="2735135"/>
    <lineage>
        <taxon>Bacteria</taxon>
        <taxon>Pseudomonadati</taxon>
        <taxon>Pseudomonadota</taxon>
        <taxon>Alphaproteobacteria</taxon>
        <taxon>Rhodospirillales</taxon>
        <taxon>Azospirillaceae</taxon>
        <taxon>Azospirillum</taxon>
    </lineage>
</organism>
<keyword evidence="4" id="KW-0997">Cell inner membrane</keyword>
<dbReference type="InterPro" id="IPR003400">
    <property type="entry name" value="ExbD"/>
</dbReference>
<keyword evidence="8 11" id="KW-0472">Membrane</keyword>
<sequence>MAIALNQSGGDGDEGNYRPMAEINVTPFIDVMLVLLIIFMVAAPLMMVGVPIQLPKSSAQKVSQPRQPVIVSIDREGKVFLKDEALAEDQIRPRLAELAKADKDAVVYVRGDKTVAYGRIMEVMGQVANAGFAKVSLMAEAATAAATPVTAR</sequence>
<dbReference type="Gene3D" id="3.30.420.270">
    <property type="match status" value="1"/>
</dbReference>
<dbReference type="Pfam" id="PF02472">
    <property type="entry name" value="ExbD"/>
    <property type="match status" value="1"/>
</dbReference>
<protein>
    <submittedName>
        <fullName evidence="12">Protein TolR</fullName>
    </submittedName>
</protein>
<keyword evidence="5" id="KW-0132">Cell division</keyword>
<evidence type="ECO:0000256" key="1">
    <source>
        <dbReference type="ARBA" id="ARBA00004162"/>
    </source>
</evidence>
<keyword evidence="9" id="KW-0131">Cell cycle</keyword>
<evidence type="ECO:0000256" key="7">
    <source>
        <dbReference type="ARBA" id="ARBA00022989"/>
    </source>
</evidence>
<keyword evidence="3" id="KW-1003">Cell membrane</keyword>
<comment type="caution">
    <text evidence="12">The sequence shown here is derived from an EMBL/GenBank/DDBJ whole genome shotgun (WGS) entry which is preliminary data.</text>
</comment>
<dbReference type="NCBIfam" id="TIGR02801">
    <property type="entry name" value="tolR"/>
    <property type="match status" value="1"/>
</dbReference>
<evidence type="ECO:0000313" key="12">
    <source>
        <dbReference type="EMBL" id="NYZ19523.1"/>
    </source>
</evidence>
<evidence type="ECO:0000256" key="3">
    <source>
        <dbReference type="ARBA" id="ARBA00022475"/>
    </source>
</evidence>